<dbReference type="Proteomes" id="UP001066276">
    <property type="component" value="Chromosome 6"/>
</dbReference>
<sequence length="118" mass="12548">MPPQGMPLIWGGRATTTEICGETSWSLLPHLLRARLATRKSACGHRQGRLPLRLMDTVAAHPSPYGPLRTNTRSPLVGPQPCMGSLSPGKVRKLTPAILPGSHPCPCGVAPGLLPFLD</sequence>
<evidence type="ECO:0000313" key="2">
    <source>
        <dbReference type="Proteomes" id="UP001066276"/>
    </source>
</evidence>
<comment type="caution">
    <text evidence="1">The sequence shown here is derived from an EMBL/GenBank/DDBJ whole genome shotgun (WGS) entry which is preliminary data.</text>
</comment>
<accession>A0AAV7Q7W6</accession>
<protein>
    <submittedName>
        <fullName evidence="1">Uncharacterized protein</fullName>
    </submittedName>
</protein>
<proteinExistence type="predicted"/>
<keyword evidence="2" id="KW-1185">Reference proteome</keyword>
<dbReference type="EMBL" id="JANPWB010000010">
    <property type="protein sequence ID" value="KAJ1136632.1"/>
    <property type="molecule type" value="Genomic_DNA"/>
</dbReference>
<gene>
    <name evidence="1" type="ORF">NDU88_003047</name>
</gene>
<organism evidence="1 2">
    <name type="scientific">Pleurodeles waltl</name>
    <name type="common">Iberian ribbed newt</name>
    <dbReference type="NCBI Taxonomy" id="8319"/>
    <lineage>
        <taxon>Eukaryota</taxon>
        <taxon>Metazoa</taxon>
        <taxon>Chordata</taxon>
        <taxon>Craniata</taxon>
        <taxon>Vertebrata</taxon>
        <taxon>Euteleostomi</taxon>
        <taxon>Amphibia</taxon>
        <taxon>Batrachia</taxon>
        <taxon>Caudata</taxon>
        <taxon>Salamandroidea</taxon>
        <taxon>Salamandridae</taxon>
        <taxon>Pleurodelinae</taxon>
        <taxon>Pleurodeles</taxon>
    </lineage>
</organism>
<reference evidence="1" key="1">
    <citation type="journal article" date="2022" name="bioRxiv">
        <title>Sequencing and chromosome-scale assembly of the giantPleurodeles waltlgenome.</title>
        <authorList>
            <person name="Brown T."/>
            <person name="Elewa A."/>
            <person name="Iarovenko S."/>
            <person name="Subramanian E."/>
            <person name="Araus A.J."/>
            <person name="Petzold A."/>
            <person name="Susuki M."/>
            <person name="Suzuki K.-i.T."/>
            <person name="Hayashi T."/>
            <person name="Toyoda A."/>
            <person name="Oliveira C."/>
            <person name="Osipova E."/>
            <person name="Leigh N.D."/>
            <person name="Simon A."/>
            <person name="Yun M.H."/>
        </authorList>
    </citation>
    <scope>NUCLEOTIDE SEQUENCE</scope>
    <source>
        <strain evidence="1">20211129_DDA</strain>
        <tissue evidence="1">Liver</tissue>
    </source>
</reference>
<dbReference type="AlphaFoldDB" id="A0AAV7Q7W6"/>
<name>A0AAV7Q7W6_PLEWA</name>
<evidence type="ECO:0000313" key="1">
    <source>
        <dbReference type="EMBL" id="KAJ1136632.1"/>
    </source>
</evidence>